<dbReference type="GO" id="GO:0005739">
    <property type="term" value="C:mitochondrion"/>
    <property type="evidence" value="ECO:0007669"/>
    <property type="project" value="TreeGrafter"/>
</dbReference>
<evidence type="ECO:0000259" key="5">
    <source>
        <dbReference type="Pfam" id="PF01765"/>
    </source>
</evidence>
<evidence type="ECO:0000313" key="6">
    <source>
        <dbReference type="EMBL" id="KAG0665385.1"/>
    </source>
</evidence>
<accession>A0A9P6W5P7</accession>
<name>A0A9P6W5P7_RHOMI</name>
<evidence type="ECO:0000256" key="2">
    <source>
        <dbReference type="ARBA" id="ARBA00022917"/>
    </source>
</evidence>
<organism evidence="6 7">
    <name type="scientific">Rhodotorula mucilaginosa</name>
    <name type="common">Yeast</name>
    <name type="synonym">Rhodotorula rubra</name>
    <dbReference type="NCBI Taxonomy" id="5537"/>
    <lineage>
        <taxon>Eukaryota</taxon>
        <taxon>Fungi</taxon>
        <taxon>Dikarya</taxon>
        <taxon>Basidiomycota</taxon>
        <taxon>Pucciniomycotina</taxon>
        <taxon>Microbotryomycetes</taxon>
        <taxon>Sporidiobolales</taxon>
        <taxon>Sporidiobolaceae</taxon>
        <taxon>Rhodotorula</taxon>
    </lineage>
</organism>
<dbReference type="EMBL" id="PUHQ01000009">
    <property type="protein sequence ID" value="KAG0665385.1"/>
    <property type="molecule type" value="Genomic_DNA"/>
</dbReference>
<dbReference type="InterPro" id="IPR036191">
    <property type="entry name" value="RRF_sf"/>
</dbReference>
<protein>
    <recommendedName>
        <fullName evidence="5">Ribosome recycling factor domain-containing protein</fullName>
    </recommendedName>
</protein>
<dbReference type="FunFam" id="3.30.1360.40:FF:000001">
    <property type="entry name" value="Ribosome-recycling factor"/>
    <property type="match status" value="1"/>
</dbReference>
<keyword evidence="7" id="KW-1185">Reference proteome</keyword>
<gene>
    <name evidence="6" type="ORF">C6P46_006832</name>
</gene>
<feature type="region of interest" description="Disordered" evidence="4">
    <location>
        <begin position="48"/>
        <end position="79"/>
    </location>
</feature>
<evidence type="ECO:0000256" key="1">
    <source>
        <dbReference type="ARBA" id="ARBA00005912"/>
    </source>
</evidence>
<dbReference type="Proteomes" id="UP000777482">
    <property type="component" value="Unassembled WGS sequence"/>
</dbReference>
<dbReference type="GO" id="GO:0006412">
    <property type="term" value="P:translation"/>
    <property type="evidence" value="ECO:0007669"/>
    <property type="project" value="UniProtKB-KW"/>
</dbReference>
<dbReference type="PANTHER" id="PTHR20982">
    <property type="entry name" value="RIBOSOME RECYCLING FACTOR"/>
    <property type="match status" value="1"/>
</dbReference>
<dbReference type="InterPro" id="IPR023584">
    <property type="entry name" value="Ribosome_recyc_fac_dom"/>
</dbReference>
<reference evidence="6 7" key="1">
    <citation type="submission" date="2020-11" db="EMBL/GenBank/DDBJ databases">
        <title>Kefir isolates.</title>
        <authorList>
            <person name="Marcisauskas S."/>
            <person name="Kim Y."/>
            <person name="Blasche S."/>
        </authorList>
    </citation>
    <scope>NUCLEOTIDE SEQUENCE [LARGE SCALE GENOMIC DNA]</scope>
    <source>
        <strain evidence="6 7">KR</strain>
    </source>
</reference>
<dbReference type="OrthoDB" id="407355at2759"/>
<dbReference type="Pfam" id="PF01765">
    <property type="entry name" value="RRF"/>
    <property type="match status" value="1"/>
</dbReference>
<comment type="caution">
    <text evidence="6">The sequence shown here is derived from an EMBL/GenBank/DDBJ whole genome shotgun (WGS) entry which is preliminary data.</text>
</comment>
<evidence type="ECO:0000313" key="7">
    <source>
        <dbReference type="Proteomes" id="UP000777482"/>
    </source>
</evidence>
<dbReference type="GO" id="GO:0043023">
    <property type="term" value="F:ribosomal large subunit binding"/>
    <property type="evidence" value="ECO:0007669"/>
    <property type="project" value="TreeGrafter"/>
</dbReference>
<dbReference type="Gene3D" id="3.30.1360.40">
    <property type="match status" value="1"/>
</dbReference>
<dbReference type="AlphaFoldDB" id="A0A9P6W5P7"/>
<proteinExistence type="inferred from homology"/>
<comment type="similarity">
    <text evidence="1">Belongs to the RRF family.</text>
</comment>
<feature type="domain" description="Ribosome recycling factor" evidence="5">
    <location>
        <begin position="122"/>
        <end position="278"/>
    </location>
</feature>
<evidence type="ECO:0000256" key="4">
    <source>
        <dbReference type="SAM" id="MobiDB-lite"/>
    </source>
</evidence>
<dbReference type="PANTHER" id="PTHR20982:SF3">
    <property type="entry name" value="MITOCHONDRIAL RIBOSOME RECYCLING FACTOR PSEUDO 1"/>
    <property type="match status" value="1"/>
</dbReference>
<keyword evidence="2" id="KW-0648">Protein biosynthesis</keyword>
<dbReference type="Gene3D" id="1.10.132.20">
    <property type="entry name" value="Ribosome-recycling factor"/>
    <property type="match status" value="1"/>
</dbReference>
<dbReference type="SUPFAM" id="SSF55194">
    <property type="entry name" value="Ribosome recycling factor, RRF"/>
    <property type="match status" value="1"/>
</dbReference>
<sequence length="280" mass="30399">MAHRAVYAALRPVARLVSAPAPSQTLARAAAIASHPTASPSLIFVRTKKTKPSKKAENDPEAGRGGANAGKKGGKGKGKMLTEDDLLERQLPGEHFELKVLEGRMQEAIDRLRVSLNTVVGRVGRITPALLDGVKVDTPEGKRPLLEFANVSVKDGRDLVVTCYEESSMKAVSAAIYASPLNLAPQPSGAATLRVPVPRPDLDKRQQYVRDAQALCEKSRNTIRAHRIDGQKDIKRDVDDKVVGTSEARTEGKKLDDATKKKTAEVDKIFEDVKKVLLDQ</sequence>
<dbReference type="InterPro" id="IPR002661">
    <property type="entry name" value="Ribosome_recyc_fac"/>
</dbReference>
<comment type="function">
    <text evidence="3">Necessary for protein synthesis in mitochondria. Functions as a ribosome recycling factor in mitochondria.</text>
</comment>
<evidence type="ECO:0000256" key="3">
    <source>
        <dbReference type="ARBA" id="ARBA00024909"/>
    </source>
</evidence>